<accession>A0A1A9UIT9</accession>
<proteinExistence type="predicted"/>
<reference evidence="1" key="1">
    <citation type="submission" date="2020-05" db="UniProtKB">
        <authorList>
            <consortium name="EnsemblMetazoa"/>
        </authorList>
    </citation>
    <scope>IDENTIFICATION</scope>
    <source>
        <strain evidence="1">TTRI</strain>
    </source>
</reference>
<sequence length="178" mass="20356">MSKRQIKPTQTLETGLSMTSKSKTLSQTVYTKKLLEKFNMVNAKSISTAIENIANNNTVDSSQMIPYRETNVSLLYLAKTAFNTAGSEKPRIRAIQEAFLNENFENFCLRDIYLHEHHNLDQKLRPTIILFKLSSILNSLRSKHNDKPRNDLSSTATFVLYCSRRSKKLEDPIGSQKL</sequence>
<evidence type="ECO:0000313" key="2">
    <source>
        <dbReference type="Proteomes" id="UP000078200"/>
    </source>
</evidence>
<name>A0A1A9UIT9_GLOAU</name>
<dbReference type="Proteomes" id="UP000078200">
    <property type="component" value="Unassembled WGS sequence"/>
</dbReference>
<dbReference type="VEuPathDB" id="VectorBase:GAUT006300"/>
<organism evidence="1 2">
    <name type="scientific">Glossina austeni</name>
    <name type="common">Savannah tsetse fly</name>
    <dbReference type="NCBI Taxonomy" id="7395"/>
    <lineage>
        <taxon>Eukaryota</taxon>
        <taxon>Metazoa</taxon>
        <taxon>Ecdysozoa</taxon>
        <taxon>Arthropoda</taxon>
        <taxon>Hexapoda</taxon>
        <taxon>Insecta</taxon>
        <taxon>Pterygota</taxon>
        <taxon>Neoptera</taxon>
        <taxon>Endopterygota</taxon>
        <taxon>Diptera</taxon>
        <taxon>Brachycera</taxon>
        <taxon>Muscomorpha</taxon>
        <taxon>Hippoboscoidea</taxon>
        <taxon>Glossinidae</taxon>
        <taxon>Glossina</taxon>
    </lineage>
</organism>
<dbReference type="EnsemblMetazoa" id="GAUT006300-RA">
    <property type="protein sequence ID" value="GAUT006300-PA"/>
    <property type="gene ID" value="GAUT006300"/>
</dbReference>
<evidence type="ECO:0000313" key="1">
    <source>
        <dbReference type="EnsemblMetazoa" id="GAUT006300-PA"/>
    </source>
</evidence>
<dbReference type="AlphaFoldDB" id="A0A1A9UIT9"/>
<keyword evidence="2" id="KW-1185">Reference proteome</keyword>
<protein>
    <submittedName>
        <fullName evidence="1">Uncharacterized protein</fullName>
    </submittedName>
</protein>